<evidence type="ECO:0000256" key="2">
    <source>
        <dbReference type="ARBA" id="ARBA00022840"/>
    </source>
</evidence>
<organism evidence="6 7">
    <name type="scientific">Paenibacillus antri</name>
    <dbReference type="NCBI Taxonomy" id="2582848"/>
    <lineage>
        <taxon>Bacteria</taxon>
        <taxon>Bacillati</taxon>
        <taxon>Bacillota</taxon>
        <taxon>Bacilli</taxon>
        <taxon>Bacillales</taxon>
        <taxon>Paenibacillaceae</taxon>
        <taxon>Paenibacillus</taxon>
    </lineage>
</organism>
<dbReference type="InterPro" id="IPR002543">
    <property type="entry name" value="FtsK_dom"/>
</dbReference>
<sequence>MILEIFGFTAAGGLLTWTYLDRAGVSDSAKIQRIANNCGINVKEDGKVRTIQLLKKRRISGGMEYVYRLPLGLSFDDVRAKQAHLEDGLNHKRGILDLTVDDLKTIRIGGDLIPQIKTLLAGKKHRKEIVMDYDGTLRIRVYAAPMPSLVAFDDRTIDACGKAGGWLICVGETREGTVFHDFDQIPHMVVAGTTRYGKSVFLKNVITTLVTTKAKDARFTLLDLKGGLAFSRFRDLRQVETVAKDVDESLAALTKVHEEIKRRQREFLAKGYEDITEANLKQRHFIVIDEGAELASAGETNTELKRKKAQCEHIVAEIARIGGGLGYRLIYCTQYPTADTLPRQAKQNSNARVCFRLETDVASRVVLDETGAESLPLIKGRAIYRTDRKLIVQTPYIENAFIDRTIRPHIVIKAREETAPNVGEPTKENREARRYTLDIS</sequence>
<feature type="compositionally biased region" description="Basic and acidic residues" evidence="4">
    <location>
        <begin position="425"/>
        <end position="440"/>
    </location>
</feature>
<dbReference type="GO" id="GO:0003677">
    <property type="term" value="F:DNA binding"/>
    <property type="evidence" value="ECO:0007669"/>
    <property type="project" value="InterPro"/>
</dbReference>
<protein>
    <submittedName>
        <fullName evidence="6">Cell division protein FtsK</fullName>
    </submittedName>
</protein>
<accession>A0A5R9GMY9</accession>
<dbReference type="EMBL" id="VCIW01000002">
    <property type="protein sequence ID" value="TLS53375.1"/>
    <property type="molecule type" value="Genomic_DNA"/>
</dbReference>
<keyword evidence="7" id="KW-1185">Reference proteome</keyword>
<dbReference type="GO" id="GO:0005524">
    <property type="term" value="F:ATP binding"/>
    <property type="evidence" value="ECO:0007669"/>
    <property type="project" value="UniProtKB-UniRule"/>
</dbReference>
<dbReference type="OrthoDB" id="2511091at2"/>
<dbReference type="Proteomes" id="UP000309676">
    <property type="component" value="Unassembled WGS sequence"/>
</dbReference>
<keyword evidence="6" id="KW-0131">Cell cycle</keyword>
<evidence type="ECO:0000256" key="4">
    <source>
        <dbReference type="SAM" id="MobiDB-lite"/>
    </source>
</evidence>
<dbReference type="GO" id="GO:0051301">
    <property type="term" value="P:cell division"/>
    <property type="evidence" value="ECO:0007669"/>
    <property type="project" value="UniProtKB-KW"/>
</dbReference>
<dbReference type="Gene3D" id="3.40.50.300">
    <property type="entry name" value="P-loop containing nucleotide triphosphate hydrolases"/>
    <property type="match status" value="1"/>
</dbReference>
<feature type="domain" description="FtsK" evidence="5">
    <location>
        <begin position="174"/>
        <end position="364"/>
    </location>
</feature>
<dbReference type="PANTHER" id="PTHR22683:SF1">
    <property type="entry name" value="TYPE VII SECRETION SYSTEM PROTEIN ESSC"/>
    <property type="match status" value="1"/>
</dbReference>
<evidence type="ECO:0000259" key="5">
    <source>
        <dbReference type="PROSITE" id="PS50901"/>
    </source>
</evidence>
<evidence type="ECO:0000313" key="6">
    <source>
        <dbReference type="EMBL" id="TLS53375.1"/>
    </source>
</evidence>
<reference evidence="6 7" key="1">
    <citation type="submission" date="2019-05" db="EMBL/GenBank/DDBJ databases">
        <authorList>
            <person name="Narsing Rao M.P."/>
            <person name="Li W.J."/>
        </authorList>
    </citation>
    <scope>NUCLEOTIDE SEQUENCE [LARGE SCALE GENOMIC DNA]</scope>
    <source>
        <strain evidence="6 7">SYSU_K30003</strain>
    </source>
</reference>
<dbReference type="PROSITE" id="PS50901">
    <property type="entry name" value="FTSK"/>
    <property type="match status" value="1"/>
</dbReference>
<dbReference type="InterPro" id="IPR050206">
    <property type="entry name" value="FtsK/SpoIIIE/SftA"/>
</dbReference>
<dbReference type="PANTHER" id="PTHR22683">
    <property type="entry name" value="SPORULATION PROTEIN RELATED"/>
    <property type="match status" value="1"/>
</dbReference>
<gene>
    <name evidence="6" type="ORF">FE782_03645</name>
</gene>
<keyword evidence="6" id="KW-0132">Cell division</keyword>
<dbReference type="Pfam" id="PF01580">
    <property type="entry name" value="FtsK_SpoIIIE"/>
    <property type="match status" value="1"/>
</dbReference>
<keyword evidence="1 3" id="KW-0547">Nucleotide-binding</keyword>
<dbReference type="RefSeq" id="WP_138192610.1">
    <property type="nucleotide sequence ID" value="NZ_VCIW01000002.1"/>
</dbReference>
<feature type="binding site" evidence="3">
    <location>
        <begin position="192"/>
        <end position="199"/>
    </location>
    <ligand>
        <name>ATP</name>
        <dbReference type="ChEBI" id="CHEBI:30616"/>
    </ligand>
</feature>
<evidence type="ECO:0000256" key="3">
    <source>
        <dbReference type="PROSITE-ProRule" id="PRU00289"/>
    </source>
</evidence>
<feature type="region of interest" description="Disordered" evidence="4">
    <location>
        <begin position="419"/>
        <end position="440"/>
    </location>
</feature>
<evidence type="ECO:0000313" key="7">
    <source>
        <dbReference type="Proteomes" id="UP000309676"/>
    </source>
</evidence>
<evidence type="ECO:0000256" key="1">
    <source>
        <dbReference type="ARBA" id="ARBA00022741"/>
    </source>
</evidence>
<dbReference type="InterPro" id="IPR027417">
    <property type="entry name" value="P-loop_NTPase"/>
</dbReference>
<keyword evidence="2 3" id="KW-0067">ATP-binding</keyword>
<proteinExistence type="predicted"/>
<name>A0A5R9GMY9_9BACL</name>
<dbReference type="SUPFAM" id="SSF52540">
    <property type="entry name" value="P-loop containing nucleoside triphosphate hydrolases"/>
    <property type="match status" value="1"/>
</dbReference>
<dbReference type="AlphaFoldDB" id="A0A5R9GMY9"/>
<comment type="caution">
    <text evidence="6">The sequence shown here is derived from an EMBL/GenBank/DDBJ whole genome shotgun (WGS) entry which is preliminary data.</text>
</comment>